<sequence length="288" mass="31432">MRAWGTSFLLALLVLTLAVGGVEAKDPNKKRNAEALRFAANNSLFVLYHEVAHLLVDQLQLPVLGKEEDAADNFATWMLLNKGTPEANRALADAANGWVLSGIAYNREPDDSDYYAAHSLDRQRAFQIVCLMVGSDDRAFKPIANEYALDRDRQDSCHWDYALIDRSLKGLIGARAAKNNKVGTEVEVTYHDVSGRLKSAADAFRASGVFDQVAQDLRSKFIIKTPVAFSAKRCGEANAFYDADTVEVIFCYELMQDYLDLHASGIANSAAPALPRPAGSGRASSAPS</sequence>
<evidence type="ECO:0000313" key="1">
    <source>
        <dbReference type="EMBL" id="KKB85761.1"/>
    </source>
</evidence>
<name>A0A0F5LU00_9HYPH</name>
<reference evidence="2 4" key="2">
    <citation type="submission" date="2016-11" db="EMBL/GenBank/DDBJ databases">
        <authorList>
            <person name="Jaros S."/>
            <person name="Januszkiewicz K."/>
            <person name="Wedrychowicz H."/>
        </authorList>
    </citation>
    <scope>NUCLEOTIDE SEQUENCE [LARGE SCALE GENOMIC DNA]</scope>
    <source>
        <strain evidence="2 4">DSM 17137</strain>
    </source>
</reference>
<dbReference type="EMBL" id="FQVC01000001">
    <property type="protein sequence ID" value="SHE31631.1"/>
    <property type="molecule type" value="Genomic_DNA"/>
</dbReference>
<evidence type="ECO:0000313" key="2">
    <source>
        <dbReference type="EMBL" id="SHE31631.1"/>
    </source>
</evidence>
<gene>
    <name evidence="2" type="ORF">SAMN02745223_00044</name>
    <name evidence="1" type="ORF">VW29_05550</name>
</gene>
<keyword evidence="3" id="KW-1185">Reference proteome</keyword>
<dbReference type="RefSeq" id="WP_046134314.1">
    <property type="nucleotide sequence ID" value="NZ_FQVC01000001.1"/>
</dbReference>
<evidence type="ECO:0000313" key="3">
    <source>
        <dbReference type="Proteomes" id="UP000033608"/>
    </source>
</evidence>
<reference evidence="1 3" key="1">
    <citation type="submission" date="2015-03" db="EMBL/GenBank/DDBJ databases">
        <authorList>
            <person name="Hassan Y.I."/>
            <person name="Lepp D."/>
            <person name="Zhou T."/>
        </authorList>
    </citation>
    <scope>NUCLEOTIDE SEQUENCE [LARGE SCALE GENOMIC DNA]</scope>
    <source>
        <strain evidence="1 3">DSM 17137</strain>
    </source>
</reference>
<dbReference type="EMBL" id="LAJF01000045">
    <property type="protein sequence ID" value="KKB85761.1"/>
    <property type="molecule type" value="Genomic_DNA"/>
</dbReference>
<dbReference type="InterPro" id="IPR025644">
    <property type="entry name" value="DUF4344"/>
</dbReference>
<dbReference type="Proteomes" id="UP000184533">
    <property type="component" value="Unassembled WGS sequence"/>
</dbReference>
<protein>
    <submittedName>
        <fullName evidence="2">Putative metallopeptidase</fullName>
    </submittedName>
</protein>
<accession>A0A0F5LU00</accession>
<dbReference type="OrthoDB" id="935695at2"/>
<dbReference type="AlphaFoldDB" id="A0A0F5LU00"/>
<dbReference type="STRING" id="1121477.SAMN02745223_00044"/>
<organism evidence="1 3">
    <name type="scientific">Devosia limi DSM 17137</name>
    <dbReference type="NCBI Taxonomy" id="1121477"/>
    <lineage>
        <taxon>Bacteria</taxon>
        <taxon>Pseudomonadati</taxon>
        <taxon>Pseudomonadota</taxon>
        <taxon>Alphaproteobacteria</taxon>
        <taxon>Hyphomicrobiales</taxon>
        <taxon>Devosiaceae</taxon>
        <taxon>Devosia</taxon>
    </lineage>
</organism>
<evidence type="ECO:0000313" key="4">
    <source>
        <dbReference type="Proteomes" id="UP000184533"/>
    </source>
</evidence>
<dbReference type="Proteomes" id="UP000033608">
    <property type="component" value="Unassembled WGS sequence"/>
</dbReference>
<proteinExistence type="predicted"/>
<dbReference type="Pfam" id="PF14247">
    <property type="entry name" value="DUF4344"/>
    <property type="match status" value="2"/>
</dbReference>
<dbReference type="PATRIC" id="fig|1121477.3.peg.2197"/>